<evidence type="ECO:0000313" key="7">
    <source>
        <dbReference type="EMBL" id="MFB9205301.1"/>
    </source>
</evidence>
<dbReference type="EMBL" id="JBHMEI010000027">
    <property type="protein sequence ID" value="MFB9205301.1"/>
    <property type="molecule type" value="Genomic_DNA"/>
</dbReference>
<dbReference type="InterPro" id="IPR015422">
    <property type="entry name" value="PyrdxlP-dep_Trfase_small"/>
</dbReference>
<comment type="caution">
    <text evidence="7">The sequence shown here is derived from an EMBL/GenBank/DDBJ whole genome shotgun (WGS) entry which is preliminary data.</text>
</comment>
<keyword evidence="8" id="KW-1185">Reference proteome</keyword>
<dbReference type="Gene3D" id="1.10.10.10">
    <property type="entry name" value="Winged helix-like DNA-binding domain superfamily/Winged helix DNA-binding domain"/>
    <property type="match status" value="1"/>
</dbReference>
<name>A0ABV5ILB1_9ACTN</name>
<evidence type="ECO:0000256" key="3">
    <source>
        <dbReference type="ARBA" id="ARBA00023015"/>
    </source>
</evidence>
<organism evidence="7 8">
    <name type="scientific">Nonomuraea spiralis</name>
    <dbReference type="NCBI Taxonomy" id="46182"/>
    <lineage>
        <taxon>Bacteria</taxon>
        <taxon>Bacillati</taxon>
        <taxon>Actinomycetota</taxon>
        <taxon>Actinomycetes</taxon>
        <taxon>Streptosporangiales</taxon>
        <taxon>Streptosporangiaceae</taxon>
        <taxon>Nonomuraea</taxon>
    </lineage>
</organism>
<keyword evidence="7" id="KW-0808">Transferase</keyword>
<evidence type="ECO:0000259" key="6">
    <source>
        <dbReference type="PROSITE" id="PS50949"/>
    </source>
</evidence>
<dbReference type="Pfam" id="PF00392">
    <property type="entry name" value="GntR"/>
    <property type="match status" value="1"/>
</dbReference>
<dbReference type="RefSeq" id="WP_189651933.1">
    <property type="nucleotide sequence ID" value="NZ_BMRC01000023.1"/>
</dbReference>
<accession>A0ABV5ILB1</accession>
<keyword evidence="2" id="KW-0663">Pyridoxal phosphate</keyword>
<sequence length="453" mass="47495">MGREENLVTLLRDRLRLHQGPAGRRLAGALTDLAQTGAITPGTRLPSERDLAQAVGLSRGTVAAAFNALCEEGLCERRQGSGTYVVGVPTFGGLLQGGAVPADLSTSVVPDPSHLAVPALDAADLMRAPSGHGYDAMGDSRLRAVLAAAERGPHREILVTSGAQQGIDLAARVLLRPGDRVLVGDPAYGGALSVFRRAGAHAVPVDLAVPAAVEDALARHRPAAVFTLPVDNPTGRVSDLRHVAELAAAADVPLVEDRTLASLVHDGGPSPEPLALAHPYGTVTVGSLSKVLWGGLRVGWLTAPEPLLARLLEAKLDADLATSAVSQRLAVDLLDGDPVTPWLAELTRRRDHFTAALSARLPEWTWSRPQGGLSVWARLPGADTDRFAVAAREHGVAVAPGSLFSPDGRHRDRLRLSFALPPALLDQAVAALARTWAETGPPHRPDRDGLSPS</sequence>
<dbReference type="CDD" id="cd07377">
    <property type="entry name" value="WHTH_GntR"/>
    <property type="match status" value="1"/>
</dbReference>
<dbReference type="Gene3D" id="3.90.1150.10">
    <property type="entry name" value="Aspartate Aminotransferase, domain 1"/>
    <property type="match status" value="1"/>
</dbReference>
<dbReference type="PRINTS" id="PR00035">
    <property type="entry name" value="HTHGNTR"/>
</dbReference>
<protein>
    <submittedName>
        <fullName evidence="7">PLP-dependent aminotransferase family protein</fullName>
    </submittedName>
</protein>
<dbReference type="InterPro" id="IPR015424">
    <property type="entry name" value="PyrdxlP-dep_Trfase"/>
</dbReference>
<dbReference type="SUPFAM" id="SSF46785">
    <property type="entry name" value="Winged helix' DNA-binding domain"/>
    <property type="match status" value="1"/>
</dbReference>
<keyword evidence="7" id="KW-0032">Aminotransferase</keyword>
<dbReference type="PANTHER" id="PTHR46577">
    <property type="entry name" value="HTH-TYPE TRANSCRIPTIONAL REGULATORY PROTEIN GABR"/>
    <property type="match status" value="1"/>
</dbReference>
<comment type="similarity">
    <text evidence="1">In the C-terminal section; belongs to the class-I pyridoxal-phosphate-dependent aminotransferase family.</text>
</comment>
<evidence type="ECO:0000256" key="5">
    <source>
        <dbReference type="ARBA" id="ARBA00023163"/>
    </source>
</evidence>
<dbReference type="InterPro" id="IPR015421">
    <property type="entry name" value="PyrdxlP-dep_Trfase_major"/>
</dbReference>
<dbReference type="InterPro" id="IPR004839">
    <property type="entry name" value="Aminotransferase_I/II_large"/>
</dbReference>
<keyword evidence="4" id="KW-0238">DNA-binding</keyword>
<dbReference type="Gene3D" id="3.40.640.10">
    <property type="entry name" value="Type I PLP-dependent aspartate aminotransferase-like (Major domain)"/>
    <property type="match status" value="1"/>
</dbReference>
<keyword evidence="5" id="KW-0804">Transcription</keyword>
<evidence type="ECO:0000256" key="4">
    <source>
        <dbReference type="ARBA" id="ARBA00023125"/>
    </source>
</evidence>
<dbReference type="InterPro" id="IPR036388">
    <property type="entry name" value="WH-like_DNA-bd_sf"/>
</dbReference>
<reference evidence="7 8" key="1">
    <citation type="submission" date="2024-09" db="EMBL/GenBank/DDBJ databases">
        <authorList>
            <person name="Sun Q."/>
            <person name="Mori K."/>
        </authorList>
    </citation>
    <scope>NUCLEOTIDE SEQUENCE [LARGE SCALE GENOMIC DNA]</scope>
    <source>
        <strain evidence="7 8">CCM 3426</strain>
    </source>
</reference>
<dbReference type="InterPro" id="IPR036390">
    <property type="entry name" value="WH_DNA-bd_sf"/>
</dbReference>
<dbReference type="GO" id="GO:0008483">
    <property type="term" value="F:transaminase activity"/>
    <property type="evidence" value="ECO:0007669"/>
    <property type="project" value="UniProtKB-KW"/>
</dbReference>
<evidence type="ECO:0000313" key="8">
    <source>
        <dbReference type="Proteomes" id="UP001589647"/>
    </source>
</evidence>
<feature type="domain" description="HTH gntR-type" evidence="6">
    <location>
        <begin position="20"/>
        <end position="88"/>
    </location>
</feature>
<dbReference type="Proteomes" id="UP001589647">
    <property type="component" value="Unassembled WGS sequence"/>
</dbReference>
<dbReference type="PANTHER" id="PTHR46577:SF1">
    <property type="entry name" value="HTH-TYPE TRANSCRIPTIONAL REGULATORY PROTEIN GABR"/>
    <property type="match status" value="1"/>
</dbReference>
<gene>
    <name evidence="7" type="ORF">ACFFV7_29180</name>
</gene>
<evidence type="ECO:0000256" key="1">
    <source>
        <dbReference type="ARBA" id="ARBA00005384"/>
    </source>
</evidence>
<evidence type="ECO:0000256" key="2">
    <source>
        <dbReference type="ARBA" id="ARBA00022898"/>
    </source>
</evidence>
<dbReference type="SMART" id="SM00345">
    <property type="entry name" value="HTH_GNTR"/>
    <property type="match status" value="1"/>
</dbReference>
<dbReference type="InterPro" id="IPR000524">
    <property type="entry name" value="Tscrpt_reg_HTH_GntR"/>
</dbReference>
<dbReference type="SUPFAM" id="SSF53383">
    <property type="entry name" value="PLP-dependent transferases"/>
    <property type="match status" value="1"/>
</dbReference>
<dbReference type="InterPro" id="IPR051446">
    <property type="entry name" value="HTH_trans_reg/aminotransferase"/>
</dbReference>
<dbReference type="Pfam" id="PF00155">
    <property type="entry name" value="Aminotran_1_2"/>
    <property type="match status" value="1"/>
</dbReference>
<dbReference type="CDD" id="cd00609">
    <property type="entry name" value="AAT_like"/>
    <property type="match status" value="1"/>
</dbReference>
<proteinExistence type="inferred from homology"/>
<keyword evidence="3" id="KW-0805">Transcription regulation</keyword>
<dbReference type="PROSITE" id="PS50949">
    <property type="entry name" value="HTH_GNTR"/>
    <property type="match status" value="1"/>
</dbReference>